<dbReference type="AlphaFoldDB" id="A0A9E7GKD3"/>
<sequence length="197" mass="22002">MGSDVSPCHLPLVGGTIPETHHHPTGVRSSVHCQTQSEAHRFKHVSNLGSGGVLPDSAFVQELEARRDRRRSPFFRLRLQGRSPEISSTFGPNLTVTAPRPQHKSEFEDTINSRLMDLALALLLDQERSWRGLDEYRADGTRYCISVSKTTRPQLADGADMLEIDFYKKRKSVGGEVKPCVHGFVTNKISMGHQARI</sequence>
<dbReference type="Proteomes" id="UP001055439">
    <property type="component" value="Chromosome 7"/>
</dbReference>
<dbReference type="EMBL" id="CP097509">
    <property type="protein sequence ID" value="URE16826.1"/>
    <property type="molecule type" value="Genomic_DNA"/>
</dbReference>
<evidence type="ECO:0000313" key="2">
    <source>
        <dbReference type="Proteomes" id="UP001055439"/>
    </source>
</evidence>
<protein>
    <submittedName>
        <fullName evidence="1">Uncharacterized protein</fullName>
    </submittedName>
</protein>
<proteinExistence type="predicted"/>
<name>A0A9E7GKD3_9LILI</name>
<evidence type="ECO:0000313" key="1">
    <source>
        <dbReference type="EMBL" id="URE16826.1"/>
    </source>
</evidence>
<gene>
    <name evidence="1" type="ORF">MUK42_05670</name>
</gene>
<accession>A0A9E7GKD3</accession>
<reference evidence="1" key="1">
    <citation type="submission" date="2022-05" db="EMBL/GenBank/DDBJ databases">
        <title>The Musa troglodytarum L. genome provides insights into the mechanism of non-climacteric behaviour and enrichment of carotenoids.</title>
        <authorList>
            <person name="Wang J."/>
        </authorList>
    </citation>
    <scope>NUCLEOTIDE SEQUENCE</scope>
    <source>
        <tissue evidence="1">Leaf</tissue>
    </source>
</reference>
<organism evidence="1 2">
    <name type="scientific">Musa troglodytarum</name>
    <name type="common">fe'i banana</name>
    <dbReference type="NCBI Taxonomy" id="320322"/>
    <lineage>
        <taxon>Eukaryota</taxon>
        <taxon>Viridiplantae</taxon>
        <taxon>Streptophyta</taxon>
        <taxon>Embryophyta</taxon>
        <taxon>Tracheophyta</taxon>
        <taxon>Spermatophyta</taxon>
        <taxon>Magnoliopsida</taxon>
        <taxon>Liliopsida</taxon>
        <taxon>Zingiberales</taxon>
        <taxon>Musaceae</taxon>
        <taxon>Musa</taxon>
    </lineage>
</organism>
<keyword evidence="2" id="KW-1185">Reference proteome</keyword>